<evidence type="ECO:0000256" key="1">
    <source>
        <dbReference type="SAM" id="MobiDB-lite"/>
    </source>
</evidence>
<feature type="transmembrane region" description="Helical" evidence="2">
    <location>
        <begin position="164"/>
        <end position="183"/>
    </location>
</feature>
<dbReference type="OrthoDB" id="2640035at2759"/>
<accession>A0A9P6CFQ3</accession>
<gene>
    <name evidence="3" type="ORF">BDZ94DRAFT_1239442</name>
</gene>
<reference evidence="3" key="1">
    <citation type="submission" date="2020-11" db="EMBL/GenBank/DDBJ databases">
        <authorList>
            <consortium name="DOE Joint Genome Institute"/>
            <person name="Ahrendt S."/>
            <person name="Riley R."/>
            <person name="Andreopoulos W."/>
            <person name="Labutti K."/>
            <person name="Pangilinan J."/>
            <person name="Ruiz-Duenas F.J."/>
            <person name="Barrasa J.M."/>
            <person name="Sanchez-Garcia M."/>
            <person name="Camarero S."/>
            <person name="Miyauchi S."/>
            <person name="Serrano A."/>
            <person name="Linde D."/>
            <person name="Babiker R."/>
            <person name="Drula E."/>
            <person name="Ayuso-Fernandez I."/>
            <person name="Pacheco R."/>
            <person name="Padilla G."/>
            <person name="Ferreira P."/>
            <person name="Barriuso J."/>
            <person name="Kellner H."/>
            <person name="Castanera R."/>
            <person name="Alfaro M."/>
            <person name="Ramirez L."/>
            <person name="Pisabarro A.G."/>
            <person name="Kuo A."/>
            <person name="Tritt A."/>
            <person name="Lipzen A."/>
            <person name="He G."/>
            <person name="Yan M."/>
            <person name="Ng V."/>
            <person name="Cullen D."/>
            <person name="Martin F."/>
            <person name="Rosso M.-N."/>
            <person name="Henrissat B."/>
            <person name="Hibbett D."/>
            <person name="Martinez A.T."/>
            <person name="Grigoriev I.V."/>
        </authorList>
    </citation>
    <scope>NUCLEOTIDE SEQUENCE</scope>
    <source>
        <strain evidence="3">CBS 247.69</strain>
    </source>
</reference>
<proteinExistence type="predicted"/>
<dbReference type="EMBL" id="MU150322">
    <property type="protein sequence ID" value="KAF9459173.1"/>
    <property type="molecule type" value="Genomic_DNA"/>
</dbReference>
<feature type="transmembrane region" description="Helical" evidence="2">
    <location>
        <begin position="276"/>
        <end position="300"/>
    </location>
</feature>
<keyword evidence="2" id="KW-0812">Transmembrane</keyword>
<keyword evidence="2" id="KW-1133">Transmembrane helix</keyword>
<keyword evidence="4" id="KW-1185">Reference proteome</keyword>
<evidence type="ECO:0000313" key="4">
    <source>
        <dbReference type="Proteomes" id="UP000807353"/>
    </source>
</evidence>
<protein>
    <recommendedName>
        <fullName evidence="5">Transmembrane protein</fullName>
    </recommendedName>
</protein>
<evidence type="ECO:0000313" key="3">
    <source>
        <dbReference type="EMBL" id="KAF9459173.1"/>
    </source>
</evidence>
<comment type="caution">
    <text evidence="3">The sequence shown here is derived from an EMBL/GenBank/DDBJ whole genome shotgun (WGS) entry which is preliminary data.</text>
</comment>
<dbReference type="Proteomes" id="UP000807353">
    <property type="component" value="Unassembled WGS sequence"/>
</dbReference>
<feature type="compositionally biased region" description="Polar residues" evidence="1">
    <location>
        <begin position="14"/>
        <end position="25"/>
    </location>
</feature>
<keyword evidence="2" id="KW-0472">Membrane</keyword>
<feature type="region of interest" description="Disordered" evidence="1">
    <location>
        <begin position="1"/>
        <end position="80"/>
    </location>
</feature>
<evidence type="ECO:0008006" key="5">
    <source>
        <dbReference type="Google" id="ProtNLM"/>
    </source>
</evidence>
<sequence length="321" mass="34124">MSGLLSPVLEEKQTSPVQSTTNISTIGHGRGGSEAGGPVLASSTEHLPEGPLRSARSVRRDSRSASYGSDAVVPKDLSSSKPLTSIAKQQQILEKLPPPGHWKAPHLSEPLGRVQQITFNLLCLTSFGHSSLDSVWAAICLEEDGDESLWVEGTRQLYERLNNMLIVAGLLLASSAVFVTTVPPRAAMVNYTLRGPYICILGSFALLIGGIIVGSASLLVIGKAQPYWSKEVLYANRFHVYCTLIMLSYPFFSTAMGTLLLAFGLLSAVWCAEDRAIQGACVIVLILPVSMGVLFGVSCATASAESRLRKTYGALGGQGAS</sequence>
<feature type="transmembrane region" description="Helical" evidence="2">
    <location>
        <begin position="195"/>
        <end position="221"/>
    </location>
</feature>
<evidence type="ECO:0000256" key="2">
    <source>
        <dbReference type="SAM" id="Phobius"/>
    </source>
</evidence>
<dbReference type="AlphaFoldDB" id="A0A9P6CFQ3"/>
<feature type="transmembrane region" description="Helical" evidence="2">
    <location>
        <begin position="241"/>
        <end position="270"/>
    </location>
</feature>
<name>A0A9P6CFQ3_9AGAR</name>
<organism evidence="3 4">
    <name type="scientific">Collybia nuda</name>
    <dbReference type="NCBI Taxonomy" id="64659"/>
    <lineage>
        <taxon>Eukaryota</taxon>
        <taxon>Fungi</taxon>
        <taxon>Dikarya</taxon>
        <taxon>Basidiomycota</taxon>
        <taxon>Agaricomycotina</taxon>
        <taxon>Agaricomycetes</taxon>
        <taxon>Agaricomycetidae</taxon>
        <taxon>Agaricales</taxon>
        <taxon>Tricholomatineae</taxon>
        <taxon>Clitocybaceae</taxon>
        <taxon>Collybia</taxon>
    </lineage>
</organism>